<name>A0A918KMC7_9PROT</name>
<evidence type="ECO:0000256" key="5">
    <source>
        <dbReference type="SAM" id="Phobius"/>
    </source>
</evidence>
<dbReference type="GO" id="GO:0005886">
    <property type="term" value="C:plasma membrane"/>
    <property type="evidence" value="ECO:0007669"/>
    <property type="project" value="InterPro"/>
</dbReference>
<feature type="domain" description="Translocation and assembly module TamB C-terminal" evidence="6">
    <location>
        <begin position="1050"/>
        <end position="1388"/>
    </location>
</feature>
<keyword evidence="4 5" id="KW-0472">Membrane</keyword>
<reference evidence="7 8" key="1">
    <citation type="journal article" date="2014" name="Int. J. Syst. Evol. Microbiol.">
        <title>Complete genome sequence of Corynebacterium casei LMG S-19264T (=DSM 44701T), isolated from a smear-ripened cheese.</title>
        <authorList>
            <consortium name="US DOE Joint Genome Institute (JGI-PGF)"/>
            <person name="Walter F."/>
            <person name="Albersmeier A."/>
            <person name="Kalinowski J."/>
            <person name="Ruckert C."/>
        </authorList>
    </citation>
    <scope>NUCLEOTIDE SEQUENCE [LARGE SCALE GENOMIC DNA]</scope>
    <source>
        <strain evidence="7 8">KCTC 23968</strain>
    </source>
</reference>
<dbReference type="Pfam" id="PF04357">
    <property type="entry name" value="TamB"/>
    <property type="match status" value="1"/>
</dbReference>
<protein>
    <recommendedName>
        <fullName evidence="6">Translocation and assembly module TamB C-terminal domain-containing protein</fullName>
    </recommendedName>
</protein>
<keyword evidence="8" id="KW-1185">Reference proteome</keyword>
<evidence type="ECO:0000256" key="3">
    <source>
        <dbReference type="ARBA" id="ARBA00022989"/>
    </source>
</evidence>
<comment type="caution">
    <text evidence="7">The sequence shown here is derived from an EMBL/GenBank/DDBJ whole genome shotgun (WGS) entry which is preliminary data.</text>
</comment>
<keyword evidence="2 5" id="KW-0812">Transmembrane</keyword>
<evidence type="ECO:0000259" key="6">
    <source>
        <dbReference type="Pfam" id="PF04357"/>
    </source>
</evidence>
<sequence>MSETTVEPSKRPSWRRRIFIAIGLIVVGLALLGFGTRWWITTDGGARFIEAQIESRSFGPLQRIEIEALSGDPLSDFTVGEIKLYDAAGHFATLKDLGMVWSPWALPKRHLHIQRFDLKELDLSRRPDLATDGTNKEPSKPFTAQIDKADIAALVLREPVIGQSAVLKVSGGGQLIENGTVSAKLDIIRTDAAGDKISLDFKRATSGDLDGTFALMGVPNGTVATLLRAPENSGVTGEGRIQGTSNAGEGQAIIAFGETDAVDATVTWQAAQAELKARLNTSGWPAFDSAHQAIGNNLDISVQIDRQQTSRPFKASASAENLEANISGELGAELGLPKQVAFKIQTAQLGAILPLPAEYKLGQGRAEGTFVFGDERSANAMIDVNNVVSPYGTLANLSGPISISQIGGSYQFETKLSAEKPVTTMTSLPFDLGPKATVTAKGLANLTTRRLTNLDATLKSGGNQTTAKGSLTLNGQTLDVSGQANLNLNSIGALPQGAVETRYRLRKSKNSDLAVSANGIFTAKSAFSAPLAGILEDVVAYDIKMVPISGGVRIQEGLIESGGLRLAIAGRVTDTLDIESEIALTRRVEISALKIEAPSQFSATLTGPRNDPNLRLDGSLQSATLADQTFADLRLRTELTDLITAPKGPVRLTADTSYGLLDLEGRLTSTDAGYAFSDLNVALAKVTAQGDLSLDRQNIATGRLTLDLPQDGDRFARAFVELDNMAGEQGIKLRAEAKNVAYETFAFKSVSANVAGTLAALSGEVFVDGRRTDSALTREFGFETPLQLTRSTDAGYLLTFSPEADYGRYKIGHSEPLTIEYNAGQISIAAPLTLNGTPVSVNYMRDETSESFRIRARNLSMGLLPLPGRLSESKGQLSINLNARQSDVAELSGQAVVNVSDWRGLAVDAGNGFTTTATLDLRARDVIWRLENAQKAPFILSGEGQVPLITGGRLTALRPDMGRALIGKLTLSGSAKPILGLLTVKDAEPDGTLNAKLDISGTLAAPQVEGQISGTALRLEVPELGTQFRDGRFKADFTNDTIAVSDVYIRDSKDGTLEGAGQFKLGEFGRPLGRLDVKAKSFRGLDRKDLEGSVSGTLFFKSEAKTSTLGGDVVIKRAELKQFVQGRATVVQIEVEEINGQMEDIEVEARAPAVPIYLDLRIRAPRRIFVRTRGLDVELETDIKLTATLAEPLLSGTASIVRGGYKIAGKTLDFTEGTVTFNGALPEAKVDLQAETDTQNINAFISITGTVGAPEITLSSKPERPQDEILSALLFGRSMTELSTIEAAQLAGALAQFSGKGGGFDLMGGLRDALGVGQLSIGVGEDGQALISGGRYLAKDVYLQVFRGAGPESTGAVIDWEIRKNIYLRSKVQADSSQSLALKFKKDF</sequence>
<evidence type="ECO:0000256" key="1">
    <source>
        <dbReference type="ARBA" id="ARBA00004167"/>
    </source>
</evidence>
<gene>
    <name evidence="7" type="ORF">GCM10011309_18340</name>
</gene>
<evidence type="ECO:0000313" key="8">
    <source>
        <dbReference type="Proteomes" id="UP000600865"/>
    </source>
</evidence>
<comment type="subcellular location">
    <subcellularLocation>
        <location evidence="1">Membrane</location>
        <topology evidence="1">Single-pass membrane protein</topology>
    </subcellularLocation>
</comment>
<proteinExistence type="predicted"/>
<evidence type="ECO:0000256" key="2">
    <source>
        <dbReference type="ARBA" id="ARBA00022692"/>
    </source>
</evidence>
<dbReference type="PANTHER" id="PTHR36985">
    <property type="entry name" value="TRANSLOCATION AND ASSEMBLY MODULE SUBUNIT TAMB"/>
    <property type="match status" value="1"/>
</dbReference>
<evidence type="ECO:0000313" key="7">
    <source>
        <dbReference type="EMBL" id="GGX68813.1"/>
    </source>
</evidence>
<dbReference type="GO" id="GO:0009306">
    <property type="term" value="P:protein secretion"/>
    <property type="evidence" value="ECO:0007669"/>
    <property type="project" value="InterPro"/>
</dbReference>
<feature type="transmembrane region" description="Helical" evidence="5">
    <location>
        <begin position="18"/>
        <end position="40"/>
    </location>
</feature>
<evidence type="ECO:0000256" key="4">
    <source>
        <dbReference type="ARBA" id="ARBA00023136"/>
    </source>
</evidence>
<organism evidence="7 8">
    <name type="scientific">Litorimonas cladophorae</name>
    <dbReference type="NCBI Taxonomy" id="1220491"/>
    <lineage>
        <taxon>Bacteria</taxon>
        <taxon>Pseudomonadati</taxon>
        <taxon>Pseudomonadota</taxon>
        <taxon>Alphaproteobacteria</taxon>
        <taxon>Maricaulales</taxon>
        <taxon>Robiginitomaculaceae</taxon>
    </lineage>
</organism>
<dbReference type="Proteomes" id="UP000600865">
    <property type="component" value="Unassembled WGS sequence"/>
</dbReference>
<dbReference type="EMBL" id="BMYV01000002">
    <property type="protein sequence ID" value="GGX68813.1"/>
    <property type="molecule type" value="Genomic_DNA"/>
</dbReference>
<dbReference type="InterPro" id="IPR007452">
    <property type="entry name" value="TamB_C"/>
</dbReference>
<dbReference type="RefSeq" id="WP_189584677.1">
    <property type="nucleotide sequence ID" value="NZ_BMYV01000002.1"/>
</dbReference>
<dbReference type="PANTHER" id="PTHR36985:SF1">
    <property type="entry name" value="TRANSLOCATION AND ASSEMBLY MODULE SUBUNIT TAMB"/>
    <property type="match status" value="1"/>
</dbReference>
<keyword evidence="3 5" id="KW-1133">Transmembrane helix</keyword>
<accession>A0A918KMC7</accession>